<keyword evidence="6" id="KW-1185">Reference proteome</keyword>
<proteinExistence type="predicted"/>
<feature type="signal peptide" evidence="4">
    <location>
        <begin position="1"/>
        <end position="21"/>
    </location>
</feature>
<reference evidence="5 6" key="1">
    <citation type="submission" date="2016-10" db="EMBL/GenBank/DDBJ databases">
        <title>The genome of Paramicrosporidium saccamoebae is the missing link in understanding Cryptomycota and Microsporidia evolution.</title>
        <authorList>
            <person name="Quandt C.A."/>
            <person name="Beaudet D."/>
            <person name="Corsaro D."/>
            <person name="Michel R."/>
            <person name="Corradi N."/>
            <person name="James T."/>
        </authorList>
    </citation>
    <scope>NUCLEOTIDE SEQUENCE [LARGE SCALE GENOMIC DNA]</scope>
    <source>
        <strain evidence="5 6">KSL3</strain>
    </source>
</reference>
<dbReference type="OrthoDB" id="411017at2759"/>
<keyword evidence="2" id="KW-0576">Peroxisome</keyword>
<dbReference type="Proteomes" id="UP000240830">
    <property type="component" value="Unassembled WGS sequence"/>
</dbReference>
<protein>
    <submittedName>
        <fullName evidence="5">Pex11p</fullName>
    </submittedName>
</protein>
<gene>
    <name evidence="5" type="ORF">PSACC_03410</name>
</gene>
<dbReference type="GO" id="GO:0016559">
    <property type="term" value="P:peroxisome fission"/>
    <property type="evidence" value="ECO:0007669"/>
    <property type="project" value="InterPro"/>
</dbReference>
<dbReference type="EMBL" id="MTSL01000207">
    <property type="protein sequence ID" value="PJF16785.1"/>
    <property type="molecule type" value="Genomic_DNA"/>
</dbReference>
<dbReference type="AlphaFoldDB" id="A0A2H9TGE4"/>
<evidence type="ECO:0000256" key="4">
    <source>
        <dbReference type="SAM" id="SignalP"/>
    </source>
</evidence>
<feature type="chain" id="PRO_5014152620" evidence="4">
    <location>
        <begin position="22"/>
        <end position="101"/>
    </location>
</feature>
<evidence type="ECO:0000256" key="2">
    <source>
        <dbReference type="ARBA" id="ARBA00023140"/>
    </source>
</evidence>
<comment type="caution">
    <text evidence="5">The sequence shown here is derived from an EMBL/GenBank/DDBJ whole genome shotgun (WGS) entry which is preliminary data.</text>
</comment>
<comment type="subcellular location">
    <subcellularLocation>
        <location evidence="3">Peroxisome membrane</location>
    </subcellularLocation>
</comment>
<evidence type="ECO:0000256" key="3">
    <source>
        <dbReference type="ARBA" id="ARBA00046271"/>
    </source>
</evidence>
<organism evidence="5 6">
    <name type="scientific">Paramicrosporidium saccamoebae</name>
    <dbReference type="NCBI Taxonomy" id="1246581"/>
    <lineage>
        <taxon>Eukaryota</taxon>
        <taxon>Fungi</taxon>
        <taxon>Fungi incertae sedis</taxon>
        <taxon>Cryptomycota</taxon>
        <taxon>Cryptomycota incertae sedis</taxon>
        <taxon>Paramicrosporidium</taxon>
    </lineage>
</organism>
<sequence length="101" mass="11087">MAWINAQAPRLWLLGILSSLGVNLHKIQKNFSQRQFHLMVQSAPMGLDKEMKKTTKDTVQDLIDLIIPMSLLGYVNVSSGTVGLAGSITSLMSAASIYPRE</sequence>
<name>A0A2H9TGE4_9FUNG</name>
<evidence type="ECO:0000313" key="6">
    <source>
        <dbReference type="Proteomes" id="UP000240830"/>
    </source>
</evidence>
<evidence type="ECO:0000313" key="5">
    <source>
        <dbReference type="EMBL" id="PJF16785.1"/>
    </source>
</evidence>
<dbReference type="GO" id="GO:0005778">
    <property type="term" value="C:peroxisomal membrane"/>
    <property type="evidence" value="ECO:0007669"/>
    <property type="project" value="UniProtKB-SubCell"/>
</dbReference>
<dbReference type="Pfam" id="PF05648">
    <property type="entry name" value="PEX11"/>
    <property type="match status" value="1"/>
</dbReference>
<keyword evidence="4" id="KW-0732">Signal</keyword>
<accession>A0A2H9TGE4</accession>
<evidence type="ECO:0000256" key="1">
    <source>
        <dbReference type="ARBA" id="ARBA00023136"/>
    </source>
</evidence>
<dbReference type="InterPro" id="IPR008733">
    <property type="entry name" value="PEX11"/>
</dbReference>
<keyword evidence="1" id="KW-0472">Membrane</keyword>